<evidence type="ECO:0000256" key="1">
    <source>
        <dbReference type="ARBA" id="ARBA00013172"/>
    </source>
</evidence>
<dbReference type="STRING" id="931890.G8JRS1"/>
<dbReference type="eggNOG" id="KOG0945">
    <property type="taxonomic scope" value="Eukaryota"/>
</dbReference>
<evidence type="ECO:0000256" key="2">
    <source>
        <dbReference type="ARBA" id="ARBA00022679"/>
    </source>
</evidence>
<dbReference type="RefSeq" id="XP_003645657.1">
    <property type="nucleotide sequence ID" value="XM_003645609.1"/>
</dbReference>
<dbReference type="InParanoid" id="G8JRS1"/>
<dbReference type="GO" id="GO:0000287">
    <property type="term" value="F:magnesium ion binding"/>
    <property type="evidence" value="ECO:0007669"/>
    <property type="project" value="InterPro"/>
</dbReference>
<evidence type="ECO:0000313" key="5">
    <source>
        <dbReference type="Proteomes" id="UP000006790"/>
    </source>
</evidence>
<dbReference type="AlphaFoldDB" id="G8JRS1"/>
<dbReference type="InterPro" id="IPR008278">
    <property type="entry name" value="4-PPantetheinyl_Trfase_dom"/>
</dbReference>
<accession>G8JRS1</accession>
<dbReference type="EC" id="2.7.8.7" evidence="1"/>
<dbReference type="OMA" id="PWAGIFV"/>
<dbReference type="Gene3D" id="3.90.470.20">
    <property type="entry name" value="4'-phosphopantetheinyl transferase domain"/>
    <property type="match status" value="2"/>
</dbReference>
<keyword evidence="2" id="KW-0808">Transferase</keyword>
<dbReference type="GeneID" id="11468926"/>
<dbReference type="FunCoup" id="G8JRS1">
    <property type="interactions" value="32"/>
</dbReference>
<dbReference type="EMBL" id="CP002499">
    <property type="protein sequence ID" value="AET38840.1"/>
    <property type="molecule type" value="Genomic_DNA"/>
</dbReference>
<proteinExistence type="predicted"/>
<protein>
    <recommendedName>
        <fullName evidence="1">holo-[acyl-carrier-protein] synthase</fullName>
        <ecNumber evidence="1">2.7.8.7</ecNumber>
    </recommendedName>
</protein>
<sequence>MNCSVSDSKSLLISINVNDGFLQDDFCFEVAMRLLPTTVQNEILKKKRFMRPTALGSQLLLLYGCSRILGCSWRELKFSKSKFGKPFLVHHDNVAFSMSNGGGNVIIYITKGEEVQGGVGIDIASTTDCINWEFEYLNDLKTVFSQSEVECLRSTSFDVRDELFTYYWSLKEAYIKYIGEGLNADLALVNLGSLKPLMKSEHRTFTKFINGKSVQFRSHWYDDCHIISICYKLKEPALDVKYVSLESISLSLIIDKLSNFG</sequence>
<organism evidence="4 5">
    <name type="scientific">Eremothecium cymbalariae (strain CBS 270.75 / DBVPG 7215 / KCTC 17166 / NRRL Y-17582)</name>
    <name type="common">Yeast</name>
    <dbReference type="NCBI Taxonomy" id="931890"/>
    <lineage>
        <taxon>Eukaryota</taxon>
        <taxon>Fungi</taxon>
        <taxon>Dikarya</taxon>
        <taxon>Ascomycota</taxon>
        <taxon>Saccharomycotina</taxon>
        <taxon>Saccharomycetes</taxon>
        <taxon>Saccharomycetales</taxon>
        <taxon>Saccharomycetaceae</taxon>
        <taxon>Eremothecium</taxon>
    </lineage>
</organism>
<gene>
    <name evidence="4" type="ordered locus">Ecym_3352</name>
</gene>
<dbReference type="HOGENOM" id="CLU_075352_0_0_1"/>
<feature type="domain" description="4'-phosphopantetheinyl transferase" evidence="3">
    <location>
        <begin position="118"/>
        <end position="193"/>
    </location>
</feature>
<dbReference type="PANTHER" id="PTHR12215:SF10">
    <property type="entry name" value="L-AMINOADIPATE-SEMIALDEHYDE DEHYDROGENASE-PHOSPHOPANTETHEINYL TRANSFERASE"/>
    <property type="match status" value="1"/>
</dbReference>
<keyword evidence="5" id="KW-1185">Reference proteome</keyword>
<dbReference type="GO" id="GO:0008897">
    <property type="term" value="F:holo-[acyl-carrier-protein] synthase activity"/>
    <property type="evidence" value="ECO:0007669"/>
    <property type="project" value="UniProtKB-EC"/>
</dbReference>
<dbReference type="GO" id="GO:0005829">
    <property type="term" value="C:cytosol"/>
    <property type="evidence" value="ECO:0007669"/>
    <property type="project" value="TreeGrafter"/>
</dbReference>
<dbReference type="InterPro" id="IPR050559">
    <property type="entry name" value="P-Pant_transferase_sf"/>
</dbReference>
<reference evidence="5" key="1">
    <citation type="journal article" date="2012" name="G3 (Bethesda)">
        <title>Pichia sorbitophila, an interspecies yeast hybrid reveals early steps of genome resolution following polyploidization.</title>
        <authorList>
            <person name="Leh Louis V."/>
            <person name="Despons L."/>
            <person name="Friedrich A."/>
            <person name="Martin T."/>
            <person name="Durrens P."/>
            <person name="Casaregola S."/>
            <person name="Neuveglise C."/>
            <person name="Fairhead C."/>
            <person name="Marck C."/>
            <person name="Cruz J.A."/>
            <person name="Straub M.L."/>
            <person name="Kugler V."/>
            <person name="Sacerdot C."/>
            <person name="Uzunov Z."/>
            <person name="Thierry A."/>
            <person name="Weiss S."/>
            <person name="Bleykasten C."/>
            <person name="De Montigny J."/>
            <person name="Jacques N."/>
            <person name="Jung P."/>
            <person name="Lemaire M."/>
            <person name="Mallet S."/>
            <person name="Morel G."/>
            <person name="Richard G.F."/>
            <person name="Sarkar A."/>
            <person name="Savel G."/>
            <person name="Schacherer J."/>
            <person name="Seret M.L."/>
            <person name="Talla E."/>
            <person name="Samson G."/>
            <person name="Jubin C."/>
            <person name="Poulain J."/>
            <person name="Vacherie B."/>
            <person name="Barbe V."/>
            <person name="Pelletier E."/>
            <person name="Sherman D.J."/>
            <person name="Westhof E."/>
            <person name="Weissenbach J."/>
            <person name="Baret P.V."/>
            <person name="Wincker P."/>
            <person name="Gaillardin C."/>
            <person name="Dujon B."/>
            <person name="Souciet J.L."/>
        </authorList>
    </citation>
    <scope>NUCLEOTIDE SEQUENCE [LARGE SCALE GENOMIC DNA]</scope>
    <source>
        <strain evidence="5">CBS 270.75 / DBVPG 7215 / KCTC 17166 / NRRL Y-17582</strain>
    </source>
</reference>
<dbReference type="InterPro" id="IPR037143">
    <property type="entry name" value="4-PPantetheinyl_Trfase_dom_sf"/>
</dbReference>
<evidence type="ECO:0000313" key="4">
    <source>
        <dbReference type="EMBL" id="AET38840.1"/>
    </source>
</evidence>
<dbReference type="Proteomes" id="UP000006790">
    <property type="component" value="Chromosome 3"/>
</dbReference>
<dbReference type="OrthoDB" id="26719at2759"/>
<dbReference type="GO" id="GO:0019878">
    <property type="term" value="P:lysine biosynthetic process via aminoadipic acid"/>
    <property type="evidence" value="ECO:0007669"/>
    <property type="project" value="EnsemblFungi"/>
</dbReference>
<dbReference type="Pfam" id="PF01648">
    <property type="entry name" value="ACPS"/>
    <property type="match status" value="1"/>
</dbReference>
<dbReference type="SUPFAM" id="SSF56214">
    <property type="entry name" value="4'-phosphopantetheinyl transferase"/>
    <property type="match status" value="2"/>
</dbReference>
<evidence type="ECO:0000259" key="3">
    <source>
        <dbReference type="Pfam" id="PF01648"/>
    </source>
</evidence>
<name>G8JRS1_ERECY</name>
<dbReference type="KEGG" id="erc:Ecym_3352"/>
<dbReference type="PANTHER" id="PTHR12215">
    <property type="entry name" value="PHOSPHOPANTETHEINE TRANSFERASE"/>
    <property type="match status" value="1"/>
</dbReference>